<dbReference type="PANTHER" id="PTHR42989:SF1">
    <property type="entry name" value="FORMATE HYDROGENLYASE SUBUNIT 7-RELATED"/>
    <property type="match status" value="1"/>
</dbReference>
<dbReference type="AlphaFoldDB" id="F4G222"/>
<organism evidence="8 9">
    <name type="scientific">Metallosphaera cuprina (strain Ar-4)</name>
    <dbReference type="NCBI Taxonomy" id="1006006"/>
    <lineage>
        <taxon>Archaea</taxon>
        <taxon>Thermoproteota</taxon>
        <taxon>Thermoprotei</taxon>
        <taxon>Sulfolobales</taxon>
        <taxon>Sulfolobaceae</taxon>
        <taxon>Metallosphaera</taxon>
    </lineage>
</organism>
<keyword evidence="9" id="KW-1185">Reference proteome</keyword>
<dbReference type="InterPro" id="IPR052375">
    <property type="entry name" value="Complex_I_20kDa-like"/>
</dbReference>
<evidence type="ECO:0000256" key="2">
    <source>
        <dbReference type="ARBA" id="ARBA00009173"/>
    </source>
</evidence>
<dbReference type="PATRIC" id="fig|1006006.8.peg.804"/>
<dbReference type="Pfam" id="PF01058">
    <property type="entry name" value="Oxidored_q6"/>
    <property type="match status" value="1"/>
</dbReference>
<evidence type="ECO:0000256" key="4">
    <source>
        <dbReference type="ARBA" id="ARBA00022723"/>
    </source>
</evidence>
<sequence>MNWFLRGLKGGIYTEKDYHTNDKWPSALMRGENGDVKCPTDAIKGENWDAGKCVFCRLCEPIFYPTGKPLQAKIEGTEGTFKRSFFVYPIDTGSCGGCNLEFRLISAPQYDMTRFGIFFVNTPKHADALIVMGNLSEKMSKVLRKAYDVMPEPKLVILIGTCAISGGVTGIPPDIKGNVIVPGCPPTPSSILDALIAAKGDKR</sequence>
<keyword evidence="5" id="KW-0408">Iron</keyword>
<dbReference type="HOGENOM" id="CLU_055737_5_1_2"/>
<dbReference type="GO" id="GO:0046872">
    <property type="term" value="F:metal ion binding"/>
    <property type="evidence" value="ECO:0007669"/>
    <property type="project" value="UniProtKB-KW"/>
</dbReference>
<dbReference type="Proteomes" id="UP000007812">
    <property type="component" value="Chromosome"/>
</dbReference>
<proteinExistence type="inferred from homology"/>
<keyword evidence="3" id="KW-0004">4Fe-4S</keyword>
<dbReference type="GeneID" id="10492997"/>
<evidence type="ECO:0000256" key="6">
    <source>
        <dbReference type="ARBA" id="ARBA00023014"/>
    </source>
</evidence>
<evidence type="ECO:0000313" key="8">
    <source>
        <dbReference type="EMBL" id="AEB94911.1"/>
    </source>
</evidence>
<name>F4G222_METCR</name>
<dbReference type="KEGG" id="mcn:Mcup_0806"/>
<evidence type="ECO:0000256" key="1">
    <source>
        <dbReference type="ARBA" id="ARBA00001966"/>
    </source>
</evidence>
<keyword evidence="8" id="KW-0830">Ubiquinone</keyword>
<comment type="similarity">
    <text evidence="2">Belongs to the complex I 20 kDa subunit family.</text>
</comment>
<dbReference type="eggNOG" id="arCOG01553">
    <property type="taxonomic scope" value="Archaea"/>
</dbReference>
<evidence type="ECO:0000256" key="3">
    <source>
        <dbReference type="ARBA" id="ARBA00022485"/>
    </source>
</evidence>
<evidence type="ECO:0000259" key="7">
    <source>
        <dbReference type="Pfam" id="PF01058"/>
    </source>
</evidence>
<evidence type="ECO:0000256" key="5">
    <source>
        <dbReference type="ARBA" id="ARBA00023004"/>
    </source>
</evidence>
<evidence type="ECO:0000313" key="9">
    <source>
        <dbReference type="Proteomes" id="UP000007812"/>
    </source>
</evidence>
<reference evidence="8 9" key="1">
    <citation type="journal article" date="2011" name="J. Bacteriol.">
        <title>Complete genome sequence of Metallosphaera cuprina, a metal sulfide-oxidizing archaeon from a hot spring.</title>
        <authorList>
            <person name="Liu L.J."/>
            <person name="You X.Y."/>
            <person name="Zheng H."/>
            <person name="Wang S."/>
            <person name="Jiang C.Y."/>
            <person name="Liu S.J."/>
        </authorList>
    </citation>
    <scope>NUCLEOTIDE SEQUENCE [LARGE SCALE GENOMIC DNA]</scope>
    <source>
        <strain evidence="8 9">Ar-4</strain>
    </source>
</reference>
<protein>
    <submittedName>
        <fullName evidence="8">NADH ubiquinone oxidoreductase, 20 kDa subunit</fullName>
    </submittedName>
</protein>
<dbReference type="PANTHER" id="PTHR42989">
    <property type="entry name" value="HYDROGENASE-4 COMPONENT I"/>
    <property type="match status" value="1"/>
</dbReference>
<dbReference type="GO" id="GO:0051539">
    <property type="term" value="F:4 iron, 4 sulfur cluster binding"/>
    <property type="evidence" value="ECO:0007669"/>
    <property type="project" value="UniProtKB-KW"/>
</dbReference>
<comment type="cofactor">
    <cofactor evidence="1">
        <name>[4Fe-4S] cluster</name>
        <dbReference type="ChEBI" id="CHEBI:49883"/>
    </cofactor>
</comment>
<keyword evidence="6" id="KW-0411">Iron-sulfur</keyword>
<dbReference type="STRING" id="1006006.Mcup_0806"/>
<dbReference type="RefSeq" id="WP_013737409.1">
    <property type="nucleotide sequence ID" value="NC_015435.1"/>
</dbReference>
<accession>F4G222</accession>
<gene>
    <name evidence="8" type="ordered locus">Mcup_0806</name>
</gene>
<dbReference type="InterPro" id="IPR006137">
    <property type="entry name" value="NADH_UbQ_OxRdtase-like_20kDa"/>
</dbReference>
<feature type="domain" description="NADH:ubiquinone oxidoreductase-like 20kDa subunit" evidence="7">
    <location>
        <begin position="95"/>
        <end position="197"/>
    </location>
</feature>
<dbReference type="SUPFAM" id="SSF56770">
    <property type="entry name" value="HydA/Nqo6-like"/>
    <property type="match status" value="1"/>
</dbReference>
<keyword evidence="4" id="KW-0479">Metal-binding</keyword>
<dbReference type="Gene3D" id="3.40.50.12280">
    <property type="match status" value="1"/>
</dbReference>
<dbReference type="EMBL" id="CP002656">
    <property type="protein sequence ID" value="AEB94911.1"/>
    <property type="molecule type" value="Genomic_DNA"/>
</dbReference>
<dbReference type="OrthoDB" id="5740at2157"/>